<dbReference type="PANTHER" id="PTHR10701:SF5">
    <property type="entry name" value="N-ALPHA-ACETYLTRANSFERASE 38, NATC AUXILIARY SUBUNIT"/>
    <property type="match status" value="1"/>
</dbReference>
<dbReference type="Proteomes" id="UP000478052">
    <property type="component" value="Unassembled WGS sequence"/>
</dbReference>
<dbReference type="InterPro" id="IPR034110">
    <property type="entry name" value="LSMD1_Sm"/>
</dbReference>
<dbReference type="OrthoDB" id="368909at2759"/>
<sequence length="121" mass="14026">MDMLLKMETDNQNVQKTQVCNYLPERVHSKGRRKLMSWLNQQMKVNLIDGRILVGTFVCTDKDAHIILSTCYEYFNEKDLDTGESRLLGLVMIPGRHIISIHTDVQQTNEQPINSSNFEEI</sequence>
<dbReference type="GO" id="GO:0016740">
    <property type="term" value="F:transferase activity"/>
    <property type="evidence" value="ECO:0007669"/>
    <property type="project" value="UniProtKB-KW"/>
</dbReference>
<dbReference type="CDD" id="cd06168">
    <property type="entry name" value="LSMD1"/>
    <property type="match status" value="1"/>
</dbReference>
<dbReference type="PANTHER" id="PTHR10701">
    <property type="entry name" value="SMALL NUCLEAR RIBONUCLEOPROTEIN-ASSOCIATED PROTEIN B AND N"/>
    <property type="match status" value="1"/>
</dbReference>
<dbReference type="GO" id="GO:0031417">
    <property type="term" value="C:NatC complex"/>
    <property type="evidence" value="ECO:0007669"/>
    <property type="project" value="InterPro"/>
</dbReference>
<keyword evidence="3" id="KW-0808">Transferase</keyword>
<feature type="domain" description="Sm" evidence="2">
    <location>
        <begin position="33"/>
        <end position="103"/>
    </location>
</feature>
<proteinExistence type="inferred from homology"/>
<evidence type="ECO:0000313" key="3">
    <source>
        <dbReference type="EMBL" id="KAF0756067.1"/>
    </source>
</evidence>
<dbReference type="SUPFAM" id="SSF50182">
    <property type="entry name" value="Sm-like ribonucleoproteins"/>
    <property type="match status" value="1"/>
</dbReference>
<gene>
    <name evidence="3" type="ORF">FWK35_00016786</name>
</gene>
<comment type="caution">
    <text evidence="3">The sequence shown here is derived from an EMBL/GenBank/DDBJ whole genome shotgun (WGS) entry which is preliminary data.</text>
</comment>
<dbReference type="InterPro" id="IPR001163">
    <property type="entry name" value="Sm_dom_euk/arc"/>
</dbReference>
<reference evidence="3 4" key="1">
    <citation type="submission" date="2019-08" db="EMBL/GenBank/DDBJ databases">
        <title>Whole genome of Aphis craccivora.</title>
        <authorList>
            <person name="Voronova N.V."/>
            <person name="Shulinski R.S."/>
            <person name="Bandarenka Y.V."/>
            <person name="Zhorov D.G."/>
            <person name="Warner D."/>
        </authorList>
    </citation>
    <scope>NUCLEOTIDE SEQUENCE [LARGE SCALE GENOMIC DNA]</scope>
    <source>
        <strain evidence="3">180601</strain>
        <tissue evidence="3">Whole Body</tissue>
    </source>
</reference>
<name>A0A6G0YHJ2_APHCR</name>
<dbReference type="Pfam" id="PF01423">
    <property type="entry name" value="LSM"/>
    <property type="match status" value="1"/>
</dbReference>
<protein>
    <submittedName>
        <fullName evidence="3">N-alpha-acetyltransferase 38, NatC auxiliary subunit</fullName>
    </submittedName>
</protein>
<dbReference type="AlphaFoldDB" id="A0A6G0YHJ2"/>
<dbReference type="SMART" id="SM00651">
    <property type="entry name" value="Sm"/>
    <property type="match status" value="1"/>
</dbReference>
<evidence type="ECO:0000259" key="2">
    <source>
        <dbReference type="SMART" id="SM00651"/>
    </source>
</evidence>
<comment type="similarity">
    <text evidence="1">Belongs to the snRNP Sm proteins family.</text>
</comment>
<dbReference type="InterPro" id="IPR050914">
    <property type="entry name" value="snRNP_SmB/NAA38-like"/>
</dbReference>
<accession>A0A6G0YHJ2</accession>
<organism evidence="3 4">
    <name type="scientific">Aphis craccivora</name>
    <name type="common">Cowpea aphid</name>
    <dbReference type="NCBI Taxonomy" id="307492"/>
    <lineage>
        <taxon>Eukaryota</taxon>
        <taxon>Metazoa</taxon>
        <taxon>Ecdysozoa</taxon>
        <taxon>Arthropoda</taxon>
        <taxon>Hexapoda</taxon>
        <taxon>Insecta</taxon>
        <taxon>Pterygota</taxon>
        <taxon>Neoptera</taxon>
        <taxon>Paraneoptera</taxon>
        <taxon>Hemiptera</taxon>
        <taxon>Sternorrhyncha</taxon>
        <taxon>Aphidomorpha</taxon>
        <taxon>Aphidoidea</taxon>
        <taxon>Aphididae</taxon>
        <taxon>Aphidini</taxon>
        <taxon>Aphis</taxon>
        <taxon>Aphis</taxon>
    </lineage>
</organism>
<dbReference type="EMBL" id="VUJU01003946">
    <property type="protein sequence ID" value="KAF0756067.1"/>
    <property type="molecule type" value="Genomic_DNA"/>
</dbReference>
<keyword evidence="4" id="KW-1185">Reference proteome</keyword>
<evidence type="ECO:0000313" key="4">
    <source>
        <dbReference type="Proteomes" id="UP000478052"/>
    </source>
</evidence>
<evidence type="ECO:0000256" key="1">
    <source>
        <dbReference type="ARBA" id="ARBA00006850"/>
    </source>
</evidence>
<dbReference type="Gene3D" id="2.30.30.100">
    <property type="match status" value="1"/>
</dbReference>
<dbReference type="InterPro" id="IPR010920">
    <property type="entry name" value="LSM_dom_sf"/>
</dbReference>